<feature type="domain" description="DUF1985" evidence="4">
    <location>
        <begin position="178"/>
        <end position="303"/>
    </location>
</feature>
<evidence type="ECO:0000259" key="4">
    <source>
        <dbReference type="Pfam" id="PF09331"/>
    </source>
</evidence>
<evidence type="ECO:0000313" key="6">
    <source>
        <dbReference type="EMBL" id="KAF4372284.1"/>
    </source>
</evidence>
<dbReference type="EMBL" id="JAATIQ010000188">
    <property type="protein sequence ID" value="KAF4372284.1"/>
    <property type="molecule type" value="Genomic_DNA"/>
</dbReference>
<dbReference type="InterPro" id="IPR045344">
    <property type="entry name" value="C-JID"/>
</dbReference>
<keyword evidence="1" id="KW-0433">Leucine-rich repeat</keyword>
<dbReference type="Pfam" id="PF20160">
    <property type="entry name" value="C-JID"/>
    <property type="match status" value="1"/>
</dbReference>
<feature type="compositionally biased region" description="Basic residues" evidence="3">
    <location>
        <begin position="50"/>
        <end position="60"/>
    </location>
</feature>
<proteinExistence type="predicted"/>
<evidence type="ECO:0000256" key="3">
    <source>
        <dbReference type="SAM" id="MobiDB-lite"/>
    </source>
</evidence>
<protein>
    <recommendedName>
        <fullName evidence="8">DUF1985 domain-containing protein</fullName>
    </recommendedName>
</protein>
<gene>
    <name evidence="6" type="ORF">G4B88_007028</name>
</gene>
<evidence type="ECO:0008006" key="8">
    <source>
        <dbReference type="Google" id="ProtNLM"/>
    </source>
</evidence>
<dbReference type="AlphaFoldDB" id="A0A7J6FNJ8"/>
<reference evidence="6 7" key="1">
    <citation type="journal article" date="2020" name="bioRxiv">
        <title>Sequence and annotation of 42 cannabis genomes reveals extensive copy number variation in cannabinoid synthesis and pathogen resistance genes.</title>
        <authorList>
            <person name="Mckernan K.J."/>
            <person name="Helbert Y."/>
            <person name="Kane L.T."/>
            <person name="Ebling H."/>
            <person name="Zhang L."/>
            <person name="Liu B."/>
            <person name="Eaton Z."/>
            <person name="Mclaughlin S."/>
            <person name="Kingan S."/>
            <person name="Baybayan P."/>
            <person name="Concepcion G."/>
            <person name="Jordan M."/>
            <person name="Riva A."/>
            <person name="Barbazuk W."/>
            <person name="Harkins T."/>
        </authorList>
    </citation>
    <scope>NUCLEOTIDE SEQUENCE [LARGE SCALE GENOMIC DNA]</scope>
    <source>
        <strain evidence="7">cv. Jamaican Lion 4</strain>
        <tissue evidence="6">Leaf</tissue>
    </source>
</reference>
<sequence length="810" mass="92636">MVNTRSSLSPSGSSKLLLDKLKMKKTISEDDNEDLSGGSEGSGDVSVKEVKKKKYNRGNKKVTDDRPLKKLKQVVEYDEDFYDSDDLEVENNESMKFFFFVIQVYLGVNNNEWELYFKHEDRVGGRIIFFPNHENNVIAIINSKLTPSQAKLFRETCFGHFLDMNPIAMQTQLIHSALHREVHQKNPYEMWFKFGSQNFRFSLAEFAVVTGLLCVGDSDMSGYAKKENAFVDKYFSDQQVTVSAVEERFRYSDFKLDEYAVKMAVLYFVSNCLFTSPNSKKVPNEILNIVGIGDYESFPWGKLDLVMKEVDDVDLVTENVKDYSIDPVLNLAESGGVLVNEGDTVVEGEGLQNVGDGGLVKEGHTALLRYTLSNHRVTQNRSRRQIRNRFFDFDLLIIEFQVGEAYVSRIILKFSLKYINDSVTEFLLCELLDPTISYWVVRKLSTKLLDLNGCSNLTTLSEISGNVKFIRLSETAIKELHPSIFSLKNLLALDLQGCKHLRELPNSICELESLEYLNLGGCVSFDKFPRLPKSIKGLHLSGTLIQKDWIEAITLSSLHSGDSIDQSIESIFPDLNLPATFLEDYDKCRDEKEKDLIEAITLSYSLHSRDSFDESIESIILPYLNLPVTFLEDYYDKYRDEKEKDFRTRDTITQWFAHQSMGSSLQLNLPFSSPKDLRKYFLGFALCIVVEFEATTLKRDDVLTCKYNLKTKTGQNFQFYSIMQCQKATHFDDDDDDSNLDSSSNHQVFVGYLYRKDISMKRNNKTMWSPLAISPKYSASRQLTLIPIHQGVDDGFRVGCRPSWDASLLA</sequence>
<keyword evidence="2" id="KW-0677">Repeat</keyword>
<dbReference type="PANTHER" id="PTHR48449:SF1">
    <property type="entry name" value="DUF1985 DOMAIN-CONTAINING PROTEIN"/>
    <property type="match status" value="1"/>
</dbReference>
<dbReference type="Proteomes" id="UP000583929">
    <property type="component" value="Unassembled WGS sequence"/>
</dbReference>
<evidence type="ECO:0000313" key="7">
    <source>
        <dbReference type="Proteomes" id="UP000583929"/>
    </source>
</evidence>
<dbReference type="SUPFAM" id="SSF52058">
    <property type="entry name" value="L domain-like"/>
    <property type="match status" value="1"/>
</dbReference>
<name>A0A7J6FNJ8_CANSA</name>
<dbReference type="Pfam" id="PF09331">
    <property type="entry name" value="DUF1985"/>
    <property type="match status" value="1"/>
</dbReference>
<feature type="domain" description="C-JID" evidence="5">
    <location>
        <begin position="651"/>
        <end position="726"/>
    </location>
</feature>
<evidence type="ECO:0000256" key="2">
    <source>
        <dbReference type="ARBA" id="ARBA00022737"/>
    </source>
</evidence>
<evidence type="ECO:0000259" key="5">
    <source>
        <dbReference type="Pfam" id="PF20160"/>
    </source>
</evidence>
<dbReference type="InterPro" id="IPR032675">
    <property type="entry name" value="LRR_dom_sf"/>
</dbReference>
<evidence type="ECO:0000256" key="1">
    <source>
        <dbReference type="ARBA" id="ARBA00022614"/>
    </source>
</evidence>
<accession>A0A7J6FNJ8</accession>
<organism evidence="6 7">
    <name type="scientific">Cannabis sativa</name>
    <name type="common">Hemp</name>
    <name type="synonym">Marijuana</name>
    <dbReference type="NCBI Taxonomy" id="3483"/>
    <lineage>
        <taxon>Eukaryota</taxon>
        <taxon>Viridiplantae</taxon>
        <taxon>Streptophyta</taxon>
        <taxon>Embryophyta</taxon>
        <taxon>Tracheophyta</taxon>
        <taxon>Spermatophyta</taxon>
        <taxon>Magnoliopsida</taxon>
        <taxon>eudicotyledons</taxon>
        <taxon>Gunneridae</taxon>
        <taxon>Pentapetalae</taxon>
        <taxon>rosids</taxon>
        <taxon>fabids</taxon>
        <taxon>Rosales</taxon>
        <taxon>Cannabaceae</taxon>
        <taxon>Cannabis</taxon>
    </lineage>
</organism>
<dbReference type="Gene3D" id="3.80.10.10">
    <property type="entry name" value="Ribonuclease Inhibitor"/>
    <property type="match status" value="1"/>
</dbReference>
<feature type="region of interest" description="Disordered" evidence="3">
    <location>
        <begin position="29"/>
        <end position="62"/>
    </location>
</feature>
<keyword evidence="7" id="KW-1185">Reference proteome</keyword>
<dbReference type="PANTHER" id="PTHR48449">
    <property type="entry name" value="DUF1985 DOMAIN-CONTAINING PROTEIN"/>
    <property type="match status" value="1"/>
</dbReference>
<comment type="caution">
    <text evidence="6">The sequence shown here is derived from an EMBL/GenBank/DDBJ whole genome shotgun (WGS) entry which is preliminary data.</text>
</comment>
<dbReference type="InterPro" id="IPR015410">
    <property type="entry name" value="DUF1985"/>
</dbReference>